<proteinExistence type="predicted"/>
<keyword evidence="1" id="KW-0106">Calcium</keyword>
<gene>
    <name evidence="3" type="ORF">LAMO00422_LOCUS10572</name>
</gene>
<dbReference type="InterPro" id="IPR011992">
    <property type="entry name" value="EF-hand-dom_pair"/>
</dbReference>
<feature type="domain" description="EF-hand" evidence="2">
    <location>
        <begin position="46"/>
        <end position="81"/>
    </location>
</feature>
<dbReference type="Gene3D" id="1.10.238.10">
    <property type="entry name" value="EF-hand"/>
    <property type="match status" value="1"/>
</dbReference>
<dbReference type="PROSITE" id="PS50222">
    <property type="entry name" value="EF_HAND_2"/>
    <property type="match status" value="1"/>
</dbReference>
<dbReference type="SUPFAM" id="SSF47473">
    <property type="entry name" value="EF-hand"/>
    <property type="match status" value="1"/>
</dbReference>
<dbReference type="InterPro" id="IPR002048">
    <property type="entry name" value="EF_hand_dom"/>
</dbReference>
<evidence type="ECO:0000256" key="1">
    <source>
        <dbReference type="ARBA" id="ARBA00022837"/>
    </source>
</evidence>
<sequence>MLRLSRAFGSSGLGARSTISSLRNALGKPFGPLSFDTLRAFSTDENISSFCDNAFKIFDLNKDNKIQPEEIKEAYKHNSAGSEMTRLVEKYDLGGKKGVTWKSLDLLDLNVAVRESKVDLDANGDIPREAFDAWLQSALDEFKKLEDSLEGSQPEHE</sequence>
<accession>A0A7S0GWQ3</accession>
<dbReference type="GO" id="GO:0005509">
    <property type="term" value="F:calcium ion binding"/>
    <property type="evidence" value="ECO:0007669"/>
    <property type="project" value="InterPro"/>
</dbReference>
<evidence type="ECO:0000259" key="2">
    <source>
        <dbReference type="PROSITE" id="PS50222"/>
    </source>
</evidence>
<name>A0A7S0GWQ3_9EUKA</name>
<dbReference type="InterPro" id="IPR018247">
    <property type="entry name" value="EF_Hand_1_Ca_BS"/>
</dbReference>
<protein>
    <recommendedName>
        <fullName evidence="2">EF-hand domain-containing protein</fullName>
    </recommendedName>
</protein>
<dbReference type="AlphaFoldDB" id="A0A7S0GWQ3"/>
<dbReference type="PROSITE" id="PS00018">
    <property type="entry name" value="EF_HAND_1"/>
    <property type="match status" value="1"/>
</dbReference>
<organism evidence="3">
    <name type="scientific">Amorphochlora amoebiformis</name>
    <dbReference type="NCBI Taxonomy" id="1561963"/>
    <lineage>
        <taxon>Eukaryota</taxon>
        <taxon>Sar</taxon>
        <taxon>Rhizaria</taxon>
        <taxon>Cercozoa</taxon>
        <taxon>Chlorarachniophyceae</taxon>
        <taxon>Amorphochlora</taxon>
    </lineage>
</organism>
<dbReference type="EMBL" id="HBEM01015328">
    <property type="protein sequence ID" value="CAD8450616.1"/>
    <property type="molecule type" value="Transcribed_RNA"/>
</dbReference>
<evidence type="ECO:0000313" key="3">
    <source>
        <dbReference type="EMBL" id="CAD8450616.1"/>
    </source>
</evidence>
<reference evidence="3" key="1">
    <citation type="submission" date="2021-01" db="EMBL/GenBank/DDBJ databases">
        <authorList>
            <person name="Corre E."/>
            <person name="Pelletier E."/>
            <person name="Niang G."/>
            <person name="Scheremetjew M."/>
            <person name="Finn R."/>
            <person name="Kale V."/>
            <person name="Holt S."/>
            <person name="Cochrane G."/>
            <person name="Meng A."/>
            <person name="Brown T."/>
            <person name="Cohen L."/>
        </authorList>
    </citation>
    <scope>NUCLEOTIDE SEQUENCE</scope>
    <source>
        <strain evidence="3">CCMP2058</strain>
    </source>
</reference>